<comment type="caution">
    <text evidence="5">The sequence shown here is derived from an EMBL/GenBank/DDBJ whole genome shotgun (WGS) entry which is preliminary data.</text>
</comment>
<dbReference type="GO" id="GO:0008270">
    <property type="term" value="F:zinc ion binding"/>
    <property type="evidence" value="ECO:0007669"/>
    <property type="project" value="InterPro"/>
</dbReference>
<dbReference type="EMBL" id="BQXU01000030">
    <property type="protein sequence ID" value="GKT49553.1"/>
    <property type="molecule type" value="Genomic_DNA"/>
</dbReference>
<dbReference type="CDD" id="cd12148">
    <property type="entry name" value="fungal_TF_MHR"/>
    <property type="match status" value="1"/>
</dbReference>
<dbReference type="AlphaFoldDB" id="A0AA37PC44"/>
<evidence type="ECO:0000313" key="5">
    <source>
        <dbReference type="EMBL" id="GKT49553.1"/>
    </source>
</evidence>
<dbReference type="PANTHER" id="PTHR47424:SF6">
    <property type="entry name" value="PROLINE UTILIZATION TRANS-ACTIVATOR"/>
    <property type="match status" value="1"/>
</dbReference>
<evidence type="ECO:0000256" key="1">
    <source>
        <dbReference type="ARBA" id="ARBA00023015"/>
    </source>
</evidence>
<gene>
    <name evidence="5" type="ORF">ColSpa_09734</name>
</gene>
<keyword evidence="3" id="KW-0539">Nucleus</keyword>
<keyword evidence="1" id="KW-0805">Transcription regulation</keyword>
<dbReference type="SMART" id="SM00906">
    <property type="entry name" value="Fungal_trans"/>
    <property type="match status" value="1"/>
</dbReference>
<dbReference type="GO" id="GO:0006351">
    <property type="term" value="P:DNA-templated transcription"/>
    <property type="evidence" value="ECO:0007669"/>
    <property type="project" value="InterPro"/>
</dbReference>
<dbReference type="GO" id="GO:0003677">
    <property type="term" value="F:DNA binding"/>
    <property type="evidence" value="ECO:0007669"/>
    <property type="project" value="InterPro"/>
</dbReference>
<evidence type="ECO:0000256" key="3">
    <source>
        <dbReference type="ARBA" id="ARBA00023242"/>
    </source>
</evidence>
<reference evidence="5 6" key="1">
    <citation type="submission" date="2022-03" db="EMBL/GenBank/DDBJ databases">
        <title>Genome data of Colletotrichum spp.</title>
        <authorList>
            <person name="Utami Y.D."/>
            <person name="Hiruma K."/>
        </authorList>
    </citation>
    <scope>NUCLEOTIDE SEQUENCE [LARGE SCALE GENOMIC DNA]</scope>
    <source>
        <strain evidence="5 6">MAFF 239500</strain>
    </source>
</reference>
<dbReference type="GeneID" id="73330536"/>
<evidence type="ECO:0000259" key="4">
    <source>
        <dbReference type="SMART" id="SM00906"/>
    </source>
</evidence>
<dbReference type="InterPro" id="IPR007219">
    <property type="entry name" value="XnlR_reg_dom"/>
</dbReference>
<dbReference type="InterPro" id="IPR051127">
    <property type="entry name" value="Fungal_SecMet_Regulators"/>
</dbReference>
<sequence length="403" mass="45104">MNRRDAAFLYTGMALRMAISLGLHHEIGFSPVPSSLQGQEAKLSTLDNATREHRRRVWWSVYSLDRILSVKSGNPITIQDEDIGVDLPSRLPTEAEYCPAVVLRHYTELSRILGEIHNTIYRKTSKTAPKSGKRLMTSVQNIVFSLSKWNRDLPEELRFDPARLSISRESVSTFAHYYQCINMTARPLLFHVVQKRLQRIRSSDDPGEKQRDWKEGLSQTTVRVIDMCIGAAQDSINIMTVAAQRDLVAMNAGLDLLKGMGERGNSYMGARYELLANLRSAVMSERDTHFEPLPPFPTNFSPTESMMPTGLVSAQATMMPATMGGGHSNLAAMQEVVVGQRVTFPVVDNSSLGEPFYDESMSTVMDFGLWEEGFADPAMDASFDFSQWTQTAGMTQADDRMDV</sequence>
<name>A0AA37PC44_9PEZI</name>
<evidence type="ECO:0000256" key="2">
    <source>
        <dbReference type="ARBA" id="ARBA00023163"/>
    </source>
</evidence>
<feature type="domain" description="Xylanolytic transcriptional activator regulatory" evidence="4">
    <location>
        <begin position="7"/>
        <end position="94"/>
    </location>
</feature>
<organism evidence="5 6">
    <name type="scientific">Colletotrichum spaethianum</name>
    <dbReference type="NCBI Taxonomy" id="700344"/>
    <lineage>
        <taxon>Eukaryota</taxon>
        <taxon>Fungi</taxon>
        <taxon>Dikarya</taxon>
        <taxon>Ascomycota</taxon>
        <taxon>Pezizomycotina</taxon>
        <taxon>Sordariomycetes</taxon>
        <taxon>Hypocreomycetidae</taxon>
        <taxon>Glomerellales</taxon>
        <taxon>Glomerellaceae</taxon>
        <taxon>Colletotrichum</taxon>
        <taxon>Colletotrichum spaethianum species complex</taxon>
    </lineage>
</organism>
<dbReference type="Pfam" id="PF04082">
    <property type="entry name" value="Fungal_trans"/>
    <property type="match status" value="1"/>
</dbReference>
<accession>A0AA37PC44</accession>
<dbReference type="PANTHER" id="PTHR47424">
    <property type="entry name" value="REGULATORY PROTEIN GAL4"/>
    <property type="match status" value="1"/>
</dbReference>
<dbReference type="RefSeq" id="XP_049131903.1">
    <property type="nucleotide sequence ID" value="XM_049275946.1"/>
</dbReference>
<keyword evidence="6" id="KW-1185">Reference proteome</keyword>
<protein>
    <submittedName>
        <fullName evidence="5">Proline utilization trans-activator</fullName>
    </submittedName>
</protein>
<proteinExistence type="predicted"/>
<keyword evidence="2" id="KW-0804">Transcription</keyword>
<evidence type="ECO:0000313" key="6">
    <source>
        <dbReference type="Proteomes" id="UP001055115"/>
    </source>
</evidence>
<dbReference type="Proteomes" id="UP001055115">
    <property type="component" value="Unassembled WGS sequence"/>
</dbReference>